<feature type="region of interest" description="Disordered" evidence="1">
    <location>
        <begin position="1"/>
        <end position="41"/>
    </location>
</feature>
<gene>
    <name evidence="2" type="ORF">L195_g013095</name>
</gene>
<evidence type="ECO:0000313" key="3">
    <source>
        <dbReference type="Proteomes" id="UP000236291"/>
    </source>
</evidence>
<feature type="compositionally biased region" description="Polar residues" evidence="1">
    <location>
        <begin position="15"/>
        <end position="29"/>
    </location>
</feature>
<evidence type="ECO:0000256" key="1">
    <source>
        <dbReference type="SAM" id="MobiDB-lite"/>
    </source>
</evidence>
<accession>A0A2K3PM61</accession>
<name>A0A2K3PM61_TRIPR</name>
<sequence>MNKPYRRIQAGPIATNRTVGSRTLGNRSTTVHEDCCPSEDSRRIQAGPIATNRTVGSRTLGDLYTTVHEDRCPSEDSRS</sequence>
<feature type="compositionally biased region" description="Basic and acidic residues" evidence="1">
    <location>
        <begin position="30"/>
        <end position="41"/>
    </location>
</feature>
<dbReference type="AlphaFoldDB" id="A0A2K3PM61"/>
<reference evidence="2 3" key="2">
    <citation type="journal article" date="2017" name="Front. Plant Sci.">
        <title>Gene Classification and Mining of Molecular Markers Useful in Red Clover (Trifolium pratense) Breeding.</title>
        <authorList>
            <person name="Istvanek J."/>
            <person name="Dluhosova J."/>
            <person name="Dluhos P."/>
            <person name="Patkova L."/>
            <person name="Nedelnik J."/>
            <person name="Repkova J."/>
        </authorList>
    </citation>
    <scope>NUCLEOTIDE SEQUENCE [LARGE SCALE GENOMIC DNA]</scope>
    <source>
        <strain evidence="3">cv. Tatra</strain>
        <tissue evidence="2">Young leaves</tissue>
    </source>
</reference>
<proteinExistence type="predicted"/>
<dbReference type="Proteomes" id="UP000236291">
    <property type="component" value="Unassembled WGS sequence"/>
</dbReference>
<evidence type="ECO:0000313" key="2">
    <source>
        <dbReference type="EMBL" id="PNY16376.1"/>
    </source>
</evidence>
<comment type="caution">
    <text evidence="2">The sequence shown here is derived from an EMBL/GenBank/DDBJ whole genome shotgun (WGS) entry which is preliminary data.</text>
</comment>
<organism evidence="2 3">
    <name type="scientific">Trifolium pratense</name>
    <name type="common">Red clover</name>
    <dbReference type="NCBI Taxonomy" id="57577"/>
    <lineage>
        <taxon>Eukaryota</taxon>
        <taxon>Viridiplantae</taxon>
        <taxon>Streptophyta</taxon>
        <taxon>Embryophyta</taxon>
        <taxon>Tracheophyta</taxon>
        <taxon>Spermatophyta</taxon>
        <taxon>Magnoliopsida</taxon>
        <taxon>eudicotyledons</taxon>
        <taxon>Gunneridae</taxon>
        <taxon>Pentapetalae</taxon>
        <taxon>rosids</taxon>
        <taxon>fabids</taxon>
        <taxon>Fabales</taxon>
        <taxon>Fabaceae</taxon>
        <taxon>Papilionoideae</taxon>
        <taxon>50 kb inversion clade</taxon>
        <taxon>NPAAA clade</taxon>
        <taxon>Hologalegina</taxon>
        <taxon>IRL clade</taxon>
        <taxon>Trifolieae</taxon>
        <taxon>Trifolium</taxon>
    </lineage>
</organism>
<reference evidence="2 3" key="1">
    <citation type="journal article" date="2014" name="Am. J. Bot.">
        <title>Genome assembly and annotation for red clover (Trifolium pratense; Fabaceae).</title>
        <authorList>
            <person name="Istvanek J."/>
            <person name="Jaros M."/>
            <person name="Krenek A."/>
            <person name="Repkova J."/>
        </authorList>
    </citation>
    <scope>NUCLEOTIDE SEQUENCE [LARGE SCALE GENOMIC DNA]</scope>
    <source>
        <strain evidence="3">cv. Tatra</strain>
        <tissue evidence="2">Young leaves</tissue>
    </source>
</reference>
<dbReference type="EMBL" id="ASHM01008472">
    <property type="protein sequence ID" value="PNY16376.1"/>
    <property type="molecule type" value="Genomic_DNA"/>
</dbReference>
<protein>
    <submittedName>
        <fullName evidence="2">Uncharacterized protein</fullName>
    </submittedName>
</protein>